<accession>A0ABS5VST1</accession>
<dbReference type="PANTHER" id="PTHR43245">
    <property type="entry name" value="BIFUNCTIONAL POLYMYXIN RESISTANCE PROTEIN ARNA"/>
    <property type="match status" value="1"/>
</dbReference>
<dbReference type="InterPro" id="IPR036291">
    <property type="entry name" value="NAD(P)-bd_dom_sf"/>
</dbReference>
<dbReference type="Pfam" id="PF01370">
    <property type="entry name" value="Epimerase"/>
    <property type="match status" value="1"/>
</dbReference>
<feature type="domain" description="NAD-dependent epimerase/dehydratase" evidence="1">
    <location>
        <begin position="5"/>
        <end position="226"/>
    </location>
</feature>
<sequence>MKEKVLITGASGFVGYHLIQAALKNGLEVFASVRASSKIEHLKGLPIHFNYTNLFDEKAIERDLQEKRYDYIIHAAGVTKAKNQNEYDYANAELTRKLGLAVVNSGLQLKKFVFISSLAAMGPSNDNELINEQREARPVTQYGKSKLLAEQYLAEIISLPLIVLRPTAVYGPRERDIFIVLKLIAQGVEAYIGRIDQKLSFIHVTDLANITLNALQSNVTGKTYNVSDGKYYDRYALADFAKSFLKKKTLKFHIPKSVVQLIALIQEFVGNVSGTTPALNRNKLAELTASNWACSIESLRKDLSFNPVYDLEKGLAETLTWYSENKWLK</sequence>
<comment type="caution">
    <text evidence="2">The sequence shown here is derived from an EMBL/GenBank/DDBJ whole genome shotgun (WGS) entry which is preliminary data.</text>
</comment>
<evidence type="ECO:0000313" key="3">
    <source>
        <dbReference type="Proteomes" id="UP000772618"/>
    </source>
</evidence>
<dbReference type="RefSeq" id="WP_254154448.1">
    <property type="nucleotide sequence ID" value="NZ_JAHESD010000032.1"/>
</dbReference>
<gene>
    <name evidence="2" type="ORF">KK060_14425</name>
</gene>
<dbReference type="InterPro" id="IPR050177">
    <property type="entry name" value="Lipid_A_modif_metabolic_enz"/>
</dbReference>
<reference evidence="2 3" key="1">
    <citation type="submission" date="2021-05" db="EMBL/GenBank/DDBJ databases">
        <title>A Polyphasic approach of four new species of the genus Ohtaekwangia: Ohtaekwangia histidinii sp. nov., Ohtaekwangia cretensis sp. nov., Ohtaekwangia indiensis sp. nov., Ohtaekwangia reichenbachii sp. nov. from diverse environment.</title>
        <authorList>
            <person name="Octaviana S."/>
        </authorList>
    </citation>
    <scope>NUCLEOTIDE SEQUENCE [LARGE SCALE GENOMIC DNA]</scope>
    <source>
        <strain evidence="2 3">PWU20</strain>
    </source>
</reference>
<name>A0ABS5VST1_9BACT</name>
<proteinExistence type="predicted"/>
<evidence type="ECO:0000259" key="1">
    <source>
        <dbReference type="Pfam" id="PF01370"/>
    </source>
</evidence>
<dbReference type="EMBL" id="JAHESD010000032">
    <property type="protein sequence ID" value="MBT1704487.1"/>
    <property type="molecule type" value="Genomic_DNA"/>
</dbReference>
<keyword evidence="3" id="KW-1185">Reference proteome</keyword>
<dbReference type="Proteomes" id="UP000772618">
    <property type="component" value="Unassembled WGS sequence"/>
</dbReference>
<dbReference type="PANTHER" id="PTHR43245:SF58">
    <property type="entry name" value="BLL5923 PROTEIN"/>
    <property type="match status" value="1"/>
</dbReference>
<organism evidence="2 3">
    <name type="scientific">Chryseosolibacter indicus</name>
    <dbReference type="NCBI Taxonomy" id="2782351"/>
    <lineage>
        <taxon>Bacteria</taxon>
        <taxon>Pseudomonadati</taxon>
        <taxon>Bacteroidota</taxon>
        <taxon>Cytophagia</taxon>
        <taxon>Cytophagales</taxon>
        <taxon>Chryseotaleaceae</taxon>
        <taxon>Chryseosolibacter</taxon>
    </lineage>
</organism>
<protein>
    <submittedName>
        <fullName evidence="2">NAD(P)-dependent oxidoreductase</fullName>
    </submittedName>
</protein>
<dbReference type="InterPro" id="IPR001509">
    <property type="entry name" value="Epimerase_deHydtase"/>
</dbReference>
<dbReference type="SUPFAM" id="SSF51735">
    <property type="entry name" value="NAD(P)-binding Rossmann-fold domains"/>
    <property type="match status" value="1"/>
</dbReference>
<dbReference type="Gene3D" id="3.40.50.720">
    <property type="entry name" value="NAD(P)-binding Rossmann-like Domain"/>
    <property type="match status" value="1"/>
</dbReference>
<evidence type="ECO:0000313" key="2">
    <source>
        <dbReference type="EMBL" id="MBT1704487.1"/>
    </source>
</evidence>